<accession>A0A183ITP1</accession>
<evidence type="ECO:0000313" key="4">
    <source>
        <dbReference type="WBParaSite" id="SBAD_0000725301-mRNA-1"/>
    </source>
</evidence>
<evidence type="ECO:0000313" key="3">
    <source>
        <dbReference type="Proteomes" id="UP000270296"/>
    </source>
</evidence>
<keyword evidence="1" id="KW-0812">Transmembrane</keyword>
<protein>
    <submittedName>
        <fullName evidence="4">Transmembrane protein</fullName>
    </submittedName>
</protein>
<evidence type="ECO:0000256" key="1">
    <source>
        <dbReference type="SAM" id="Phobius"/>
    </source>
</evidence>
<reference evidence="4" key="1">
    <citation type="submission" date="2016-06" db="UniProtKB">
        <authorList>
            <consortium name="WormBaseParasite"/>
        </authorList>
    </citation>
    <scope>IDENTIFICATION</scope>
</reference>
<proteinExistence type="predicted"/>
<reference evidence="2 3" key="2">
    <citation type="submission" date="2018-11" db="EMBL/GenBank/DDBJ databases">
        <authorList>
            <consortium name="Pathogen Informatics"/>
        </authorList>
    </citation>
    <scope>NUCLEOTIDE SEQUENCE [LARGE SCALE GENOMIC DNA]</scope>
</reference>
<keyword evidence="1" id="KW-1133">Transmembrane helix</keyword>
<dbReference type="WBParaSite" id="SBAD_0000725301-mRNA-1">
    <property type="protein sequence ID" value="SBAD_0000725301-mRNA-1"/>
    <property type="gene ID" value="SBAD_0000725301"/>
</dbReference>
<evidence type="ECO:0000313" key="2">
    <source>
        <dbReference type="EMBL" id="VDP11407.1"/>
    </source>
</evidence>
<gene>
    <name evidence="2" type="ORF">SBAD_LOCUS6988</name>
</gene>
<dbReference type="AlphaFoldDB" id="A0A183ITP1"/>
<dbReference type="OrthoDB" id="8904248at2759"/>
<organism evidence="4">
    <name type="scientific">Soboliphyme baturini</name>
    <dbReference type="NCBI Taxonomy" id="241478"/>
    <lineage>
        <taxon>Eukaryota</taxon>
        <taxon>Metazoa</taxon>
        <taxon>Ecdysozoa</taxon>
        <taxon>Nematoda</taxon>
        <taxon>Enoplea</taxon>
        <taxon>Dorylaimia</taxon>
        <taxon>Dioctophymatida</taxon>
        <taxon>Dioctophymatoidea</taxon>
        <taxon>Soboliphymatidae</taxon>
        <taxon>Soboliphyme</taxon>
    </lineage>
</organism>
<dbReference type="Proteomes" id="UP000270296">
    <property type="component" value="Unassembled WGS sequence"/>
</dbReference>
<feature type="transmembrane region" description="Helical" evidence="1">
    <location>
        <begin position="6"/>
        <end position="25"/>
    </location>
</feature>
<sequence>MMFAVALIPFSYGGVMFAAFIFLVFMGKSMSLSSIPERPKFYYARKLKNKMRDLVELIPMLNESYIPPLLWGRSGHLQTFFYGVLNRADHLNLPSQRHYIHLDDGATVSFDVFEPTEPSDQGMESCFST</sequence>
<keyword evidence="3" id="KW-1185">Reference proteome</keyword>
<dbReference type="EMBL" id="UZAM01010219">
    <property type="protein sequence ID" value="VDP11407.1"/>
    <property type="molecule type" value="Genomic_DNA"/>
</dbReference>
<name>A0A183ITP1_9BILA</name>
<keyword evidence="1" id="KW-0472">Membrane</keyword>